<organism evidence="1">
    <name type="scientific">freshwater metagenome</name>
    <dbReference type="NCBI Taxonomy" id="449393"/>
    <lineage>
        <taxon>unclassified sequences</taxon>
        <taxon>metagenomes</taxon>
        <taxon>ecological metagenomes</taxon>
    </lineage>
</organism>
<accession>A0A6J7IYW7</accession>
<name>A0A6J7IYW7_9ZZZZ</name>
<sequence length="147" mass="14405">MKSSARISLAIAFAAMATSALAGCSSSTPTAESASPSMVGGMTECTDAAVGAAAQQSAEALGPDNVFTMENLQCSEGWAVATGTLGTGSTDANAPQGVATSFIFQAEGQFWVPQDKSKVCGSDPAATAAPADATIPADLYLSGCAAG</sequence>
<gene>
    <name evidence="1" type="ORF">UFOPK3772_00540</name>
</gene>
<dbReference type="AlphaFoldDB" id="A0A6J7IYW7"/>
<reference evidence="1" key="1">
    <citation type="submission" date="2020-05" db="EMBL/GenBank/DDBJ databases">
        <authorList>
            <person name="Chiriac C."/>
            <person name="Salcher M."/>
            <person name="Ghai R."/>
            <person name="Kavagutti S V."/>
        </authorList>
    </citation>
    <scope>NUCLEOTIDE SEQUENCE</scope>
</reference>
<evidence type="ECO:0000313" key="1">
    <source>
        <dbReference type="EMBL" id="CAB4935537.1"/>
    </source>
</evidence>
<protein>
    <submittedName>
        <fullName evidence="1">Unannotated protein</fullName>
    </submittedName>
</protein>
<dbReference type="PROSITE" id="PS51257">
    <property type="entry name" value="PROKAR_LIPOPROTEIN"/>
    <property type="match status" value="1"/>
</dbReference>
<proteinExistence type="predicted"/>
<dbReference type="EMBL" id="CAFBNE010000011">
    <property type="protein sequence ID" value="CAB4935537.1"/>
    <property type="molecule type" value="Genomic_DNA"/>
</dbReference>